<name>K0RDP9_THAOC</name>
<accession>K0RDP9</accession>
<dbReference type="OrthoDB" id="55308at2759"/>
<reference evidence="2 3" key="1">
    <citation type="journal article" date="2012" name="Genome Biol.">
        <title>Genome and low-iron response of an oceanic diatom adapted to chronic iron limitation.</title>
        <authorList>
            <person name="Lommer M."/>
            <person name="Specht M."/>
            <person name="Roy A.S."/>
            <person name="Kraemer L."/>
            <person name="Andreson R."/>
            <person name="Gutowska M.A."/>
            <person name="Wolf J."/>
            <person name="Bergner S.V."/>
            <person name="Schilhabel M.B."/>
            <person name="Klostermeier U.C."/>
            <person name="Beiko R.G."/>
            <person name="Rosenstiel P."/>
            <person name="Hippler M."/>
            <person name="Laroche J."/>
        </authorList>
    </citation>
    <scope>NUCLEOTIDE SEQUENCE [LARGE SCALE GENOMIC DNA]</scope>
    <source>
        <strain evidence="2 3">CCMP1005</strain>
    </source>
</reference>
<feature type="region of interest" description="Disordered" evidence="1">
    <location>
        <begin position="80"/>
        <end position="216"/>
    </location>
</feature>
<evidence type="ECO:0000256" key="1">
    <source>
        <dbReference type="SAM" id="MobiDB-lite"/>
    </source>
</evidence>
<evidence type="ECO:0000313" key="3">
    <source>
        <dbReference type="Proteomes" id="UP000266841"/>
    </source>
</evidence>
<organism evidence="2 3">
    <name type="scientific">Thalassiosira oceanica</name>
    <name type="common">Marine diatom</name>
    <dbReference type="NCBI Taxonomy" id="159749"/>
    <lineage>
        <taxon>Eukaryota</taxon>
        <taxon>Sar</taxon>
        <taxon>Stramenopiles</taxon>
        <taxon>Ochrophyta</taxon>
        <taxon>Bacillariophyta</taxon>
        <taxon>Coscinodiscophyceae</taxon>
        <taxon>Thalassiosirophycidae</taxon>
        <taxon>Thalassiosirales</taxon>
        <taxon>Thalassiosiraceae</taxon>
        <taxon>Thalassiosira</taxon>
    </lineage>
</organism>
<dbReference type="Proteomes" id="UP000266841">
    <property type="component" value="Unassembled WGS sequence"/>
</dbReference>
<dbReference type="AlphaFoldDB" id="K0RDP9"/>
<proteinExistence type="predicted"/>
<protein>
    <submittedName>
        <fullName evidence="2">Uncharacterized protein</fullName>
    </submittedName>
</protein>
<gene>
    <name evidence="2" type="ORF">THAOC_30640</name>
</gene>
<keyword evidence="3" id="KW-1185">Reference proteome</keyword>
<feature type="compositionally biased region" description="Polar residues" evidence="1">
    <location>
        <begin position="159"/>
        <end position="168"/>
    </location>
</feature>
<dbReference type="EMBL" id="AGNL01043825">
    <property type="protein sequence ID" value="EJK50399.1"/>
    <property type="molecule type" value="Genomic_DNA"/>
</dbReference>
<evidence type="ECO:0000313" key="2">
    <source>
        <dbReference type="EMBL" id="EJK50399.1"/>
    </source>
</evidence>
<feature type="non-terminal residue" evidence="2">
    <location>
        <position position="216"/>
    </location>
</feature>
<sequence length="216" mass="23653">MGHSPFHAGNVALVFNIKTGRVSPQYHVVFDSDFTTVPFMERGEEPPNWADLCQYSSESFREEAVSLADEWLSTSKTETIDQGTCGTRPPNDVVRSSAKKGAQPPPFSPVVPQAVMSPSEPHRAAEGGSSAYSWRPHEEEAKSPTTGGAPKKRVRFADQPTTGDTPMTGQLKLPERINLSDVGRRRSKRIQEQKEGHKAKKAKAHVTFGSRVKGAI</sequence>
<comment type="caution">
    <text evidence="2">The sequence shown here is derived from an EMBL/GenBank/DDBJ whole genome shotgun (WGS) entry which is preliminary data.</text>
</comment>